<organism evidence="13 14">
    <name type="scientific">Paenarthrobacter aurescens (strain TC1)</name>
    <dbReference type="NCBI Taxonomy" id="290340"/>
    <lineage>
        <taxon>Bacteria</taxon>
        <taxon>Bacillati</taxon>
        <taxon>Actinomycetota</taxon>
        <taxon>Actinomycetes</taxon>
        <taxon>Micrococcales</taxon>
        <taxon>Micrococcaceae</taxon>
        <taxon>Paenarthrobacter</taxon>
    </lineage>
</organism>
<keyword evidence="4" id="KW-0997">Cell inner membrane</keyword>
<dbReference type="CDD" id="cd17367">
    <property type="entry name" value="MFS_KgtP"/>
    <property type="match status" value="1"/>
</dbReference>
<evidence type="ECO:0000256" key="5">
    <source>
        <dbReference type="ARBA" id="ARBA00022692"/>
    </source>
</evidence>
<evidence type="ECO:0000256" key="1">
    <source>
        <dbReference type="ARBA" id="ARBA00004429"/>
    </source>
</evidence>
<dbReference type="KEGG" id="aau:AAur_0731"/>
<dbReference type="FunFam" id="1.20.1250.20:FF:000095">
    <property type="entry name" value="Alpha-ketoglutarate permease"/>
    <property type="match status" value="1"/>
</dbReference>
<feature type="transmembrane region" description="Helical" evidence="11">
    <location>
        <begin position="439"/>
        <end position="457"/>
    </location>
</feature>
<keyword evidence="8 11" id="KW-0472">Membrane</keyword>
<evidence type="ECO:0000256" key="9">
    <source>
        <dbReference type="ARBA" id="ARBA00058957"/>
    </source>
</evidence>
<evidence type="ECO:0000256" key="6">
    <source>
        <dbReference type="ARBA" id="ARBA00022847"/>
    </source>
</evidence>
<dbReference type="STRING" id="290340.AAur_0731"/>
<dbReference type="GO" id="GO:0005886">
    <property type="term" value="C:plasma membrane"/>
    <property type="evidence" value="ECO:0007669"/>
    <property type="project" value="UniProtKB-SubCell"/>
</dbReference>
<evidence type="ECO:0000313" key="13">
    <source>
        <dbReference type="EMBL" id="ABM09040.1"/>
    </source>
</evidence>
<feature type="transmembrane region" description="Helical" evidence="11">
    <location>
        <begin position="406"/>
        <end position="427"/>
    </location>
</feature>
<protein>
    <recommendedName>
        <fullName evidence="10">Alpha-ketoglutarate permease</fullName>
    </recommendedName>
</protein>
<proteinExistence type="predicted"/>
<dbReference type="InterPro" id="IPR005829">
    <property type="entry name" value="Sugar_transporter_CS"/>
</dbReference>
<feature type="transmembrane region" description="Helical" evidence="11">
    <location>
        <begin position="345"/>
        <end position="365"/>
    </location>
</feature>
<comment type="function">
    <text evidence="9">Uptake of alpha-ketoglutarate across the boundary membrane with the concomitant import of a cation (symport system).</text>
</comment>
<evidence type="ECO:0000256" key="3">
    <source>
        <dbReference type="ARBA" id="ARBA00022475"/>
    </source>
</evidence>
<dbReference type="SUPFAM" id="SSF103473">
    <property type="entry name" value="MFS general substrate transporter"/>
    <property type="match status" value="1"/>
</dbReference>
<accession>A1R2S0</accession>
<feature type="transmembrane region" description="Helical" evidence="11">
    <location>
        <begin position="316"/>
        <end position="333"/>
    </location>
</feature>
<dbReference type="PANTHER" id="PTHR43528:SF1">
    <property type="entry name" value="ALPHA-KETOGLUTARATE PERMEASE"/>
    <property type="match status" value="1"/>
</dbReference>
<evidence type="ECO:0000256" key="10">
    <source>
        <dbReference type="ARBA" id="ARBA00069296"/>
    </source>
</evidence>
<evidence type="ECO:0000313" key="14">
    <source>
        <dbReference type="Proteomes" id="UP000000637"/>
    </source>
</evidence>
<dbReference type="HOGENOM" id="CLU_001265_39_0_11"/>
<evidence type="ECO:0000256" key="2">
    <source>
        <dbReference type="ARBA" id="ARBA00022448"/>
    </source>
</evidence>
<dbReference type="PANTHER" id="PTHR43528">
    <property type="entry name" value="ALPHA-KETOGLUTARATE PERMEASE"/>
    <property type="match status" value="1"/>
</dbReference>
<dbReference type="PROSITE" id="PS00217">
    <property type="entry name" value="SUGAR_TRANSPORT_2"/>
    <property type="match status" value="1"/>
</dbReference>
<keyword evidence="5 11" id="KW-0812">Transmembrane</keyword>
<feature type="transmembrane region" description="Helical" evidence="11">
    <location>
        <begin position="185"/>
        <end position="208"/>
    </location>
</feature>
<feature type="transmembrane region" description="Helical" evidence="11">
    <location>
        <begin position="144"/>
        <end position="164"/>
    </location>
</feature>
<keyword evidence="6" id="KW-0769">Symport</keyword>
<keyword evidence="3" id="KW-1003">Cell membrane</keyword>
<evidence type="ECO:0000256" key="4">
    <source>
        <dbReference type="ARBA" id="ARBA00022519"/>
    </source>
</evidence>
<gene>
    <name evidence="13" type="ordered locus">AAur_0731</name>
</gene>
<dbReference type="InterPro" id="IPR020846">
    <property type="entry name" value="MFS_dom"/>
</dbReference>
<evidence type="ECO:0000256" key="11">
    <source>
        <dbReference type="SAM" id="Phobius"/>
    </source>
</evidence>
<evidence type="ECO:0000256" key="8">
    <source>
        <dbReference type="ARBA" id="ARBA00023136"/>
    </source>
</evidence>
<feature type="transmembrane region" description="Helical" evidence="11">
    <location>
        <begin position="119"/>
        <end position="138"/>
    </location>
</feature>
<dbReference type="InterPro" id="IPR036259">
    <property type="entry name" value="MFS_trans_sf"/>
</dbReference>
<keyword evidence="7 11" id="KW-1133">Transmembrane helix</keyword>
<evidence type="ECO:0000259" key="12">
    <source>
        <dbReference type="PROSITE" id="PS50850"/>
    </source>
</evidence>
<dbReference type="AlphaFoldDB" id="A1R2S0"/>
<dbReference type="GO" id="GO:0015293">
    <property type="term" value="F:symporter activity"/>
    <property type="evidence" value="ECO:0007669"/>
    <property type="project" value="UniProtKB-KW"/>
</dbReference>
<evidence type="ECO:0000256" key="7">
    <source>
        <dbReference type="ARBA" id="ARBA00022989"/>
    </source>
</evidence>
<dbReference type="InterPro" id="IPR005828">
    <property type="entry name" value="MFS_sugar_transport-like"/>
</dbReference>
<sequence length="496" mass="53944">MSTSFMDRTNSCKTRPLQNAAVQEGSLMSTQQAAPLSEAAQTRKAVSNILKGSAGNLVEWFDVYVYTAFAAYFQSHFFNSSDDLQAGLEAMAVFSTSFLMRPIGSWFFGRYADRKGRKAALTLSVTMMSAGSFAIAILPTQDVIGLWALILLVFIRMIQGFSVGGEYGTSATYMSEAATAKRRGFFSSFQYVTLIGGQMLALLVLVILQNTMSKEDLTAWGWRIPFALGGVAALVVLWLRRSMEETLSADQLRAAHVKVEGEAQPGTMKLLFTKHWKPLLICIGITLGGTVAFYTYTNFILKFMNDTSGIAKTDTSVINFWALFIFMLLQPVYGMLSDKIGRKPLLIWFGVTGVLFTWPLLSTLAGTKDPFVAFLLMFGGLLMVGGYTSINALVKAELFPASIRALGVGLGYAIANSLFGGTVPLIGAALQKSGQVDLFFTYVTAAIFISLLVYIFALKNKKSTHLDAEQGHAFVAKGTAKGAAKDDDDKKDLVNA</sequence>
<keyword evidence="14" id="KW-1185">Reference proteome</keyword>
<reference evidence="13 14" key="1">
    <citation type="journal article" date="2006" name="PLoS Genet.">
        <title>Secrets of soil survival revealed by the genome sequence of Arthrobacter aurescens TC1.</title>
        <authorList>
            <person name="Mongodin E.F."/>
            <person name="Shapir N."/>
            <person name="Daugherty S.C."/>
            <person name="DeBoy R.T."/>
            <person name="Emerson J.B."/>
            <person name="Shvartzbeyn A."/>
            <person name="Radune D."/>
            <person name="Vamathevan J."/>
            <person name="Riggs F."/>
            <person name="Grinberg V."/>
            <person name="Khouri H."/>
            <person name="Wackett L.P."/>
            <person name="Nelson K.E."/>
            <person name="Sadowsky M.J."/>
        </authorList>
    </citation>
    <scope>NUCLEOTIDE SEQUENCE [LARGE SCALE GENOMIC DNA]</scope>
    <source>
        <strain evidence="13 14">TC1</strain>
    </source>
</reference>
<dbReference type="Pfam" id="PF00083">
    <property type="entry name" value="Sugar_tr"/>
    <property type="match status" value="1"/>
</dbReference>
<dbReference type="Gene3D" id="1.20.1250.20">
    <property type="entry name" value="MFS general substrate transporter like domains"/>
    <property type="match status" value="2"/>
</dbReference>
<dbReference type="eggNOG" id="COG0477">
    <property type="taxonomic scope" value="Bacteria"/>
</dbReference>
<comment type="subcellular location">
    <subcellularLocation>
        <location evidence="1">Cell inner membrane</location>
        <topology evidence="1">Multi-pass membrane protein</topology>
    </subcellularLocation>
</comment>
<dbReference type="InterPro" id="IPR051084">
    <property type="entry name" value="H+-coupled_symporters"/>
</dbReference>
<feature type="transmembrane region" description="Helical" evidence="11">
    <location>
        <begin position="278"/>
        <end position="296"/>
    </location>
</feature>
<feature type="transmembrane region" description="Helical" evidence="11">
    <location>
        <begin position="220"/>
        <end position="239"/>
    </location>
</feature>
<keyword evidence="2" id="KW-0813">Transport</keyword>
<feature type="domain" description="Major facilitator superfamily (MFS) profile" evidence="12">
    <location>
        <begin position="48"/>
        <end position="462"/>
    </location>
</feature>
<name>A1R2S0_PAEAT</name>
<dbReference type="EMBL" id="CP000474">
    <property type="protein sequence ID" value="ABM09040.1"/>
    <property type="molecule type" value="Genomic_DNA"/>
</dbReference>
<dbReference type="Proteomes" id="UP000000637">
    <property type="component" value="Chromosome"/>
</dbReference>
<dbReference type="PROSITE" id="PS50850">
    <property type="entry name" value="MFS"/>
    <property type="match status" value="1"/>
</dbReference>
<feature type="transmembrane region" description="Helical" evidence="11">
    <location>
        <begin position="371"/>
        <end position="394"/>
    </location>
</feature>